<feature type="domain" description="Glucosamine inositolphosphorylceramide transferase 1 N-terminal" evidence="3">
    <location>
        <begin position="43"/>
        <end position="249"/>
    </location>
</feature>
<dbReference type="Proteomes" id="UP000717752">
    <property type="component" value="Unassembled WGS sequence"/>
</dbReference>
<comment type="caution">
    <text evidence="4">The sequence shown here is derived from an EMBL/GenBank/DDBJ whole genome shotgun (WGS) entry which is preliminary data.</text>
</comment>
<protein>
    <submittedName>
        <fullName evidence="4">Glycosyl hydrolase family 43</fullName>
    </submittedName>
</protein>
<gene>
    <name evidence="4" type="ORF">JNB85_20405</name>
</gene>
<evidence type="ECO:0000259" key="3">
    <source>
        <dbReference type="Pfam" id="PF24793"/>
    </source>
</evidence>
<name>A0ABS7GXQ5_9HYPH</name>
<accession>A0ABS7GXQ5</accession>
<dbReference type="SUPFAM" id="SSF75005">
    <property type="entry name" value="Arabinanase/levansucrase/invertase"/>
    <property type="match status" value="1"/>
</dbReference>
<dbReference type="PANTHER" id="PTHR43772:SF2">
    <property type="entry name" value="PUTATIVE (AFU_ORTHOLOGUE AFUA_2G04480)-RELATED"/>
    <property type="match status" value="1"/>
</dbReference>
<evidence type="ECO:0000313" key="4">
    <source>
        <dbReference type="EMBL" id="MBW9054768.1"/>
    </source>
</evidence>
<reference evidence="4 5" key="1">
    <citation type="journal article" date="2021" name="MBio">
        <title>Poor Competitiveness of Bradyrhizobium in Pigeon Pea Root Colonization in Indian Soils.</title>
        <authorList>
            <person name="Chalasani D."/>
            <person name="Basu A."/>
            <person name="Pullabhotla S.V.S.R.N."/>
            <person name="Jorrin B."/>
            <person name="Neal A.L."/>
            <person name="Poole P.S."/>
            <person name="Podile A.R."/>
            <person name="Tkacz A."/>
        </authorList>
    </citation>
    <scope>NUCLEOTIDE SEQUENCE [LARGE SCALE GENOMIC DNA]</scope>
    <source>
        <strain evidence="4 5">HU56</strain>
    </source>
</reference>
<keyword evidence="1" id="KW-0858">Xylan degradation</keyword>
<keyword evidence="2" id="KW-0119">Carbohydrate metabolism</keyword>
<organism evidence="4 5">
    <name type="scientific">Rhizobium mesosinicum</name>
    <dbReference type="NCBI Taxonomy" id="335017"/>
    <lineage>
        <taxon>Bacteria</taxon>
        <taxon>Pseudomonadati</taxon>
        <taxon>Pseudomonadota</taxon>
        <taxon>Alphaproteobacteria</taxon>
        <taxon>Hyphomicrobiales</taxon>
        <taxon>Rhizobiaceae</taxon>
        <taxon>Rhizobium/Agrobacterium group</taxon>
        <taxon>Rhizobium</taxon>
    </lineage>
</organism>
<dbReference type="InterPro" id="IPR052176">
    <property type="entry name" value="Glycosyl_Hydrlase_43_Enz"/>
</dbReference>
<dbReference type="EMBL" id="JAEUAK010000008">
    <property type="protein sequence ID" value="MBW9054768.1"/>
    <property type="molecule type" value="Genomic_DNA"/>
</dbReference>
<proteinExistence type="predicted"/>
<evidence type="ECO:0000256" key="2">
    <source>
        <dbReference type="ARBA" id="ARBA00023277"/>
    </source>
</evidence>
<dbReference type="Pfam" id="PF24793">
    <property type="entry name" value="GINT1_N"/>
    <property type="match status" value="1"/>
</dbReference>
<dbReference type="Gene3D" id="2.115.10.20">
    <property type="entry name" value="Glycosyl hydrolase domain, family 43"/>
    <property type="match status" value="1"/>
</dbReference>
<dbReference type="RefSeq" id="WP_220336119.1">
    <property type="nucleotide sequence ID" value="NZ_JAEUAK010000008.1"/>
</dbReference>
<keyword evidence="5" id="KW-1185">Reference proteome</keyword>
<keyword evidence="4" id="KW-0378">Hydrolase</keyword>
<dbReference type="InterPro" id="IPR023296">
    <property type="entry name" value="Glyco_hydro_beta-prop_sf"/>
</dbReference>
<dbReference type="InterPro" id="IPR056442">
    <property type="entry name" value="GINT1_N"/>
</dbReference>
<dbReference type="PANTHER" id="PTHR43772">
    <property type="entry name" value="ENDO-1,4-BETA-XYLANASE"/>
    <property type="match status" value="1"/>
</dbReference>
<evidence type="ECO:0000313" key="5">
    <source>
        <dbReference type="Proteomes" id="UP000717752"/>
    </source>
</evidence>
<sequence length="310" mass="34346">MRLKPKSDFWHVGIVPAPAEALLDAGTLAGCSSRITWLPDPGPWRYLADPFAVKKGDSLHVFVEAYDYHTKHGFIERHELVGPDLKWRGRAVVLTKPFHLSYPFLIEQEGEVLMMPESHKAGEVALYRARAFPDDWVRETVLLADLPIAEACLIQHQDKWWMFYTLVGAGARDQRELHIAFADRLTGPWKSHPQNPVLVDRSGARPGGTPFIGADGQIILPVQDCSVTYGGGLRFLRFSLLSEKHVACAHLPVHLTGGLAAAGYPDGLHTFSACGDLTLIDVKRIDRSFGRHIVNLKRKLLPKPALSASG</sequence>
<dbReference type="GO" id="GO:0016787">
    <property type="term" value="F:hydrolase activity"/>
    <property type="evidence" value="ECO:0007669"/>
    <property type="project" value="UniProtKB-KW"/>
</dbReference>
<keyword evidence="1" id="KW-0624">Polysaccharide degradation</keyword>
<evidence type="ECO:0000256" key="1">
    <source>
        <dbReference type="ARBA" id="ARBA00022651"/>
    </source>
</evidence>